<dbReference type="Gene3D" id="3.40.50.720">
    <property type="entry name" value="NAD(P)-binding Rossmann-like Domain"/>
    <property type="match status" value="1"/>
</dbReference>
<dbReference type="PANTHER" id="PTHR44196">
    <property type="entry name" value="DEHYDROGENASE/REDUCTASE SDR FAMILY MEMBER 7B"/>
    <property type="match status" value="1"/>
</dbReference>
<comment type="caution">
    <text evidence="5">The sequence shown here is derived from an EMBL/GenBank/DDBJ whole genome shotgun (WGS) entry which is preliminary data.</text>
</comment>
<dbReference type="InterPro" id="IPR057326">
    <property type="entry name" value="KR_dom"/>
</dbReference>
<proteinExistence type="inferred from homology"/>
<sequence>MSETPSTGDKTLAGQSLSGRLALVTGASRGIGRAVALELARRGAHVVAMARTQGALEELDDEIRALGGEATLVPCDITDFPALDRLGAAMYERWGKLDIFVGNAGILGPLTPISHCDPDKWDKLFAVNVTANYRLLRSLDPLLRASDAGRVVLMSSGAAQRAEYKAFWGPYATSKAAVDAMMRSYAADVANISNVKAMSVNPGPLRTRMRAAAMPGEDPMTLRTPEEFAPKLVDLCGPDWKETGKIYDFPTDRVLAFQGPA</sequence>
<dbReference type="CDD" id="cd05233">
    <property type="entry name" value="SDR_c"/>
    <property type="match status" value="1"/>
</dbReference>
<keyword evidence="6" id="KW-1185">Reference proteome</keyword>
<dbReference type="InterPro" id="IPR020904">
    <property type="entry name" value="Sc_DH/Rdtase_CS"/>
</dbReference>
<dbReference type="EMBL" id="JAIVFP010000001">
    <property type="protein sequence ID" value="MCI4683571.1"/>
    <property type="molecule type" value="Genomic_DNA"/>
</dbReference>
<name>A0ABS9Z807_9HYPH</name>
<dbReference type="SUPFAM" id="SSF51735">
    <property type="entry name" value="NAD(P)-binding Rossmann-fold domains"/>
    <property type="match status" value="1"/>
</dbReference>
<evidence type="ECO:0000256" key="2">
    <source>
        <dbReference type="ARBA" id="ARBA00023002"/>
    </source>
</evidence>
<comment type="similarity">
    <text evidence="1 3">Belongs to the short-chain dehydrogenases/reductases (SDR) family.</text>
</comment>
<evidence type="ECO:0000313" key="6">
    <source>
        <dbReference type="Proteomes" id="UP001139104"/>
    </source>
</evidence>
<reference evidence="5" key="1">
    <citation type="journal article" date="2022" name="ISME J.">
        <title>Identification of active gaseous-alkane degraders at natural gas seeps.</title>
        <authorList>
            <person name="Farhan Ul Haque M."/>
            <person name="Hernandez M."/>
            <person name="Crombie A.T."/>
            <person name="Murrell J.C."/>
        </authorList>
    </citation>
    <scope>NUCLEOTIDE SEQUENCE</scope>
    <source>
        <strain evidence="5">PC2</strain>
    </source>
</reference>
<gene>
    <name evidence="5" type="ORF">K2U94_12475</name>
</gene>
<protein>
    <submittedName>
        <fullName evidence="5">SDR family NAD(P)-dependent oxidoreductase</fullName>
    </submittedName>
</protein>
<organism evidence="5 6">
    <name type="scientific">Candidatus Rhodoblastus alkanivorans</name>
    <dbReference type="NCBI Taxonomy" id="2954117"/>
    <lineage>
        <taxon>Bacteria</taxon>
        <taxon>Pseudomonadati</taxon>
        <taxon>Pseudomonadota</taxon>
        <taxon>Alphaproteobacteria</taxon>
        <taxon>Hyphomicrobiales</taxon>
        <taxon>Rhodoblastaceae</taxon>
        <taxon>Rhodoblastus</taxon>
    </lineage>
</organism>
<dbReference type="Pfam" id="PF00106">
    <property type="entry name" value="adh_short"/>
    <property type="match status" value="1"/>
</dbReference>
<dbReference type="Proteomes" id="UP001139104">
    <property type="component" value="Unassembled WGS sequence"/>
</dbReference>
<dbReference type="InterPro" id="IPR036291">
    <property type="entry name" value="NAD(P)-bd_dom_sf"/>
</dbReference>
<accession>A0ABS9Z807</accession>
<keyword evidence="2" id="KW-0560">Oxidoreductase</keyword>
<evidence type="ECO:0000313" key="5">
    <source>
        <dbReference type="EMBL" id="MCI4683571.1"/>
    </source>
</evidence>
<dbReference type="RefSeq" id="WP_243067516.1">
    <property type="nucleotide sequence ID" value="NZ_JAIVFK010000009.1"/>
</dbReference>
<dbReference type="PROSITE" id="PS00061">
    <property type="entry name" value="ADH_SHORT"/>
    <property type="match status" value="1"/>
</dbReference>
<dbReference type="PRINTS" id="PR00081">
    <property type="entry name" value="GDHRDH"/>
</dbReference>
<dbReference type="PANTHER" id="PTHR44196:SF1">
    <property type="entry name" value="DEHYDROGENASE_REDUCTASE SDR FAMILY MEMBER 7B"/>
    <property type="match status" value="1"/>
</dbReference>
<dbReference type="PRINTS" id="PR00080">
    <property type="entry name" value="SDRFAMILY"/>
</dbReference>
<evidence type="ECO:0000256" key="1">
    <source>
        <dbReference type="ARBA" id="ARBA00006484"/>
    </source>
</evidence>
<dbReference type="SMART" id="SM00822">
    <property type="entry name" value="PKS_KR"/>
    <property type="match status" value="1"/>
</dbReference>
<evidence type="ECO:0000259" key="4">
    <source>
        <dbReference type="SMART" id="SM00822"/>
    </source>
</evidence>
<feature type="domain" description="Ketoreductase" evidence="4">
    <location>
        <begin position="20"/>
        <end position="208"/>
    </location>
</feature>
<dbReference type="InterPro" id="IPR002347">
    <property type="entry name" value="SDR_fam"/>
</dbReference>
<evidence type="ECO:0000256" key="3">
    <source>
        <dbReference type="RuleBase" id="RU000363"/>
    </source>
</evidence>